<evidence type="ECO:0000313" key="2">
    <source>
        <dbReference type="EMBL" id="SHK68985.1"/>
    </source>
</evidence>
<sequence length="155" mass="17019">MVHVPERFDSDDVNRLRTALARIARRLDRQTRRATLTHTELSVLATLECRGPLRAGELAEIEGVNQTMLSRIVGKLAEAGLVERTPDPADARAVLLAVTPAGGDLHRRLRAERTRLLAEHLATLPDTETTRLMAALPALEALATALATTPQEQHR</sequence>
<dbReference type="PANTHER" id="PTHR39515">
    <property type="entry name" value="CONSERVED PROTEIN"/>
    <property type="match status" value="1"/>
</dbReference>
<protein>
    <submittedName>
        <fullName evidence="2">DNA-binding transcriptional regulator, MarR family</fullName>
    </submittedName>
</protein>
<dbReference type="EMBL" id="FRAP01000010">
    <property type="protein sequence ID" value="SHK68985.1"/>
    <property type="molecule type" value="Genomic_DNA"/>
</dbReference>
<dbReference type="Pfam" id="PF01047">
    <property type="entry name" value="MarR"/>
    <property type="match status" value="1"/>
</dbReference>
<dbReference type="InterPro" id="IPR036390">
    <property type="entry name" value="WH_DNA-bd_sf"/>
</dbReference>
<proteinExistence type="predicted"/>
<dbReference type="STRING" id="1848.SAMN05443637_11094"/>
<name>A0A1M6UIA7_PSETH</name>
<evidence type="ECO:0000313" key="3">
    <source>
        <dbReference type="Proteomes" id="UP000184363"/>
    </source>
</evidence>
<feature type="domain" description="HTH marR-type" evidence="1">
    <location>
        <begin position="13"/>
        <end position="141"/>
    </location>
</feature>
<accession>A0A1M6UIA7</accession>
<dbReference type="Proteomes" id="UP000184363">
    <property type="component" value="Unassembled WGS sequence"/>
</dbReference>
<organism evidence="2 3">
    <name type="scientific">Pseudonocardia thermophila</name>
    <dbReference type="NCBI Taxonomy" id="1848"/>
    <lineage>
        <taxon>Bacteria</taxon>
        <taxon>Bacillati</taxon>
        <taxon>Actinomycetota</taxon>
        <taxon>Actinomycetes</taxon>
        <taxon>Pseudonocardiales</taxon>
        <taxon>Pseudonocardiaceae</taxon>
        <taxon>Pseudonocardia</taxon>
    </lineage>
</organism>
<dbReference type="InterPro" id="IPR052526">
    <property type="entry name" value="HTH-type_Bedaq_tolerance"/>
</dbReference>
<dbReference type="Gene3D" id="1.10.10.10">
    <property type="entry name" value="Winged helix-like DNA-binding domain superfamily/Winged helix DNA-binding domain"/>
    <property type="match status" value="1"/>
</dbReference>
<dbReference type="SUPFAM" id="SSF46785">
    <property type="entry name" value="Winged helix' DNA-binding domain"/>
    <property type="match status" value="1"/>
</dbReference>
<dbReference type="GO" id="GO:0003677">
    <property type="term" value="F:DNA binding"/>
    <property type="evidence" value="ECO:0007669"/>
    <property type="project" value="UniProtKB-KW"/>
</dbReference>
<dbReference type="AlphaFoldDB" id="A0A1M6UIA7"/>
<keyword evidence="3" id="KW-1185">Reference proteome</keyword>
<dbReference type="InterPro" id="IPR036388">
    <property type="entry name" value="WH-like_DNA-bd_sf"/>
</dbReference>
<dbReference type="GO" id="GO:0003700">
    <property type="term" value="F:DNA-binding transcription factor activity"/>
    <property type="evidence" value="ECO:0007669"/>
    <property type="project" value="InterPro"/>
</dbReference>
<dbReference type="PANTHER" id="PTHR39515:SF2">
    <property type="entry name" value="HTH-TYPE TRANSCRIPTIONAL REGULATOR RV0880"/>
    <property type="match status" value="1"/>
</dbReference>
<evidence type="ECO:0000259" key="1">
    <source>
        <dbReference type="PROSITE" id="PS50995"/>
    </source>
</evidence>
<dbReference type="PRINTS" id="PR00598">
    <property type="entry name" value="HTHMARR"/>
</dbReference>
<keyword evidence="2" id="KW-0238">DNA-binding</keyword>
<dbReference type="PROSITE" id="PS50995">
    <property type="entry name" value="HTH_MARR_2"/>
    <property type="match status" value="1"/>
</dbReference>
<gene>
    <name evidence="2" type="ORF">SAMN05443637_11094</name>
</gene>
<dbReference type="InterPro" id="IPR000835">
    <property type="entry name" value="HTH_MarR-typ"/>
</dbReference>
<dbReference type="SMART" id="SM00347">
    <property type="entry name" value="HTH_MARR"/>
    <property type="match status" value="1"/>
</dbReference>
<reference evidence="2 3" key="1">
    <citation type="submission" date="2016-11" db="EMBL/GenBank/DDBJ databases">
        <authorList>
            <person name="Jaros S."/>
            <person name="Januszkiewicz K."/>
            <person name="Wedrychowicz H."/>
        </authorList>
    </citation>
    <scope>NUCLEOTIDE SEQUENCE [LARGE SCALE GENOMIC DNA]</scope>
    <source>
        <strain evidence="2 3">DSM 43832</strain>
    </source>
</reference>